<dbReference type="EMBL" id="BPLR01008334">
    <property type="protein sequence ID" value="GIY23972.1"/>
    <property type="molecule type" value="Genomic_DNA"/>
</dbReference>
<organism evidence="1 2">
    <name type="scientific">Caerostris extrusa</name>
    <name type="common">Bark spider</name>
    <name type="synonym">Caerostris bankana</name>
    <dbReference type="NCBI Taxonomy" id="172846"/>
    <lineage>
        <taxon>Eukaryota</taxon>
        <taxon>Metazoa</taxon>
        <taxon>Ecdysozoa</taxon>
        <taxon>Arthropoda</taxon>
        <taxon>Chelicerata</taxon>
        <taxon>Arachnida</taxon>
        <taxon>Araneae</taxon>
        <taxon>Araneomorphae</taxon>
        <taxon>Entelegynae</taxon>
        <taxon>Araneoidea</taxon>
        <taxon>Araneidae</taxon>
        <taxon>Caerostris</taxon>
    </lineage>
</organism>
<reference evidence="1 2" key="1">
    <citation type="submission" date="2021-06" db="EMBL/GenBank/DDBJ databases">
        <title>Caerostris extrusa draft genome.</title>
        <authorList>
            <person name="Kono N."/>
            <person name="Arakawa K."/>
        </authorList>
    </citation>
    <scope>NUCLEOTIDE SEQUENCE [LARGE SCALE GENOMIC DNA]</scope>
</reference>
<comment type="caution">
    <text evidence="1">The sequence shown here is derived from an EMBL/GenBank/DDBJ whole genome shotgun (WGS) entry which is preliminary data.</text>
</comment>
<evidence type="ECO:0000313" key="2">
    <source>
        <dbReference type="Proteomes" id="UP001054945"/>
    </source>
</evidence>
<name>A0AAV4RU47_CAEEX</name>
<dbReference type="Proteomes" id="UP001054945">
    <property type="component" value="Unassembled WGS sequence"/>
</dbReference>
<gene>
    <name evidence="1" type="ORF">CEXT_202551</name>
</gene>
<evidence type="ECO:0000313" key="1">
    <source>
        <dbReference type="EMBL" id="GIY23972.1"/>
    </source>
</evidence>
<accession>A0AAV4RU47</accession>
<sequence length="95" mass="10969">MDYRASVFHLISFEFDTESVADPASGKRSVMIAVEIAEQCSERMALTDRKHTERGRRFEMDNLLQGHFLLDFLATYAKTKRFKKNGKDKGKYLSS</sequence>
<protein>
    <submittedName>
        <fullName evidence="1">Uncharacterized protein</fullName>
    </submittedName>
</protein>
<dbReference type="AlphaFoldDB" id="A0AAV4RU47"/>
<proteinExistence type="predicted"/>
<keyword evidence="2" id="KW-1185">Reference proteome</keyword>